<evidence type="ECO:0000256" key="1">
    <source>
        <dbReference type="SAM" id="MobiDB-lite"/>
    </source>
</evidence>
<evidence type="ECO:0000256" key="2">
    <source>
        <dbReference type="SAM" id="SignalP"/>
    </source>
</evidence>
<feature type="signal peptide" evidence="2">
    <location>
        <begin position="1"/>
        <end position="24"/>
    </location>
</feature>
<sequence>MARLPALTKMVMILICKVWKGWNAILDPLTHIVCLLGTRRITRSLARVSATQRMGHQDVEEVSAGSVEDASEGDPPRTYTALHRHLRELILA</sequence>
<feature type="region of interest" description="Disordered" evidence="1">
    <location>
        <begin position="49"/>
        <end position="78"/>
    </location>
</feature>
<organism evidence="3 4">
    <name type="scientific">Athelia psychrophila</name>
    <dbReference type="NCBI Taxonomy" id="1759441"/>
    <lineage>
        <taxon>Eukaryota</taxon>
        <taxon>Fungi</taxon>
        <taxon>Dikarya</taxon>
        <taxon>Basidiomycota</taxon>
        <taxon>Agaricomycotina</taxon>
        <taxon>Agaricomycetes</taxon>
        <taxon>Agaricomycetidae</taxon>
        <taxon>Atheliales</taxon>
        <taxon>Atheliaceae</taxon>
        <taxon>Athelia</taxon>
    </lineage>
</organism>
<evidence type="ECO:0008006" key="5">
    <source>
        <dbReference type="Google" id="ProtNLM"/>
    </source>
</evidence>
<accession>A0A166RLD5</accession>
<evidence type="ECO:0000313" key="3">
    <source>
        <dbReference type="EMBL" id="KZP28397.1"/>
    </source>
</evidence>
<keyword evidence="2" id="KW-0732">Signal</keyword>
<evidence type="ECO:0000313" key="4">
    <source>
        <dbReference type="Proteomes" id="UP000076532"/>
    </source>
</evidence>
<protein>
    <recommendedName>
        <fullName evidence="5">Secreted protein</fullName>
    </recommendedName>
</protein>
<reference evidence="3 4" key="1">
    <citation type="journal article" date="2016" name="Mol. Biol. Evol.">
        <title>Comparative Genomics of Early-Diverging Mushroom-Forming Fungi Provides Insights into the Origins of Lignocellulose Decay Capabilities.</title>
        <authorList>
            <person name="Nagy L.G."/>
            <person name="Riley R."/>
            <person name="Tritt A."/>
            <person name="Adam C."/>
            <person name="Daum C."/>
            <person name="Floudas D."/>
            <person name="Sun H."/>
            <person name="Yadav J.S."/>
            <person name="Pangilinan J."/>
            <person name="Larsson K.H."/>
            <person name="Matsuura K."/>
            <person name="Barry K."/>
            <person name="Labutti K."/>
            <person name="Kuo R."/>
            <person name="Ohm R.A."/>
            <person name="Bhattacharya S.S."/>
            <person name="Shirouzu T."/>
            <person name="Yoshinaga Y."/>
            <person name="Martin F.M."/>
            <person name="Grigoriev I.V."/>
            <person name="Hibbett D.S."/>
        </authorList>
    </citation>
    <scope>NUCLEOTIDE SEQUENCE [LARGE SCALE GENOMIC DNA]</scope>
    <source>
        <strain evidence="3 4">CBS 109695</strain>
    </source>
</reference>
<dbReference type="EMBL" id="KV417503">
    <property type="protein sequence ID" value="KZP28397.1"/>
    <property type="molecule type" value="Genomic_DNA"/>
</dbReference>
<feature type="chain" id="PRO_5007879119" description="Secreted protein" evidence="2">
    <location>
        <begin position="25"/>
        <end position="92"/>
    </location>
</feature>
<dbReference type="Proteomes" id="UP000076532">
    <property type="component" value="Unassembled WGS sequence"/>
</dbReference>
<name>A0A166RLD5_9AGAM</name>
<proteinExistence type="predicted"/>
<dbReference type="AlphaFoldDB" id="A0A166RLD5"/>
<keyword evidence="4" id="KW-1185">Reference proteome</keyword>
<gene>
    <name evidence="3" type="ORF">FIBSPDRAFT_852538</name>
</gene>